<dbReference type="InterPro" id="IPR023213">
    <property type="entry name" value="CAT-like_dom_sf"/>
</dbReference>
<dbReference type="Proteomes" id="UP000594262">
    <property type="component" value="Unplaced"/>
</dbReference>
<evidence type="ECO:0000256" key="4">
    <source>
        <dbReference type="PIRSR" id="PIRSR600542-1"/>
    </source>
</evidence>
<feature type="domain" description="Choline/carnitine acyltransferase" evidence="5">
    <location>
        <begin position="60"/>
        <end position="640"/>
    </location>
</feature>
<comment type="similarity">
    <text evidence="1">Belongs to the carnitine/choline acetyltransferase family.</text>
</comment>
<keyword evidence="7" id="KW-1185">Reference proteome</keyword>
<evidence type="ECO:0000256" key="3">
    <source>
        <dbReference type="ARBA" id="ARBA00023315"/>
    </source>
</evidence>
<proteinExistence type="inferred from homology"/>
<protein>
    <recommendedName>
        <fullName evidence="5">Choline/carnitine acyltransferase domain-containing protein</fullName>
    </recommendedName>
</protein>
<dbReference type="Gene3D" id="3.30.559.70">
    <property type="entry name" value="Choline/Carnitine o-acyltransferase, domain 2"/>
    <property type="match status" value="1"/>
</dbReference>
<dbReference type="GO" id="GO:0005739">
    <property type="term" value="C:mitochondrion"/>
    <property type="evidence" value="ECO:0007669"/>
    <property type="project" value="TreeGrafter"/>
</dbReference>
<dbReference type="SUPFAM" id="SSF52777">
    <property type="entry name" value="CoA-dependent acyltransferases"/>
    <property type="match status" value="2"/>
</dbReference>
<dbReference type="AlphaFoldDB" id="A0A7M5V645"/>
<keyword evidence="3" id="KW-0012">Acyltransferase</keyword>
<dbReference type="OrthoDB" id="240216at2759"/>
<dbReference type="InterPro" id="IPR000542">
    <property type="entry name" value="Carn_acyl_trans"/>
</dbReference>
<dbReference type="Pfam" id="PF00755">
    <property type="entry name" value="Carn_acyltransf"/>
    <property type="match status" value="1"/>
</dbReference>
<dbReference type="Gene3D" id="3.30.559.10">
    <property type="entry name" value="Chloramphenicol acetyltransferase-like domain"/>
    <property type="match status" value="1"/>
</dbReference>
<dbReference type="RefSeq" id="XP_066913642.1">
    <property type="nucleotide sequence ID" value="XM_067057541.1"/>
</dbReference>
<organism evidence="6 7">
    <name type="scientific">Clytia hemisphaerica</name>
    <dbReference type="NCBI Taxonomy" id="252671"/>
    <lineage>
        <taxon>Eukaryota</taxon>
        <taxon>Metazoa</taxon>
        <taxon>Cnidaria</taxon>
        <taxon>Hydrozoa</taxon>
        <taxon>Hydroidolina</taxon>
        <taxon>Leptothecata</taxon>
        <taxon>Obeliida</taxon>
        <taxon>Clytiidae</taxon>
        <taxon>Clytia</taxon>
    </lineage>
</organism>
<evidence type="ECO:0000313" key="6">
    <source>
        <dbReference type="EnsemblMetazoa" id="CLYHEMP006707.1"/>
    </source>
</evidence>
<evidence type="ECO:0000313" key="7">
    <source>
        <dbReference type="Proteomes" id="UP000594262"/>
    </source>
</evidence>
<name>A0A7M5V645_9CNID</name>
<dbReference type="EnsemblMetazoa" id="CLYHEMT006707.1">
    <property type="protein sequence ID" value="CLYHEMP006707.1"/>
    <property type="gene ID" value="CLYHEMG006707"/>
</dbReference>
<dbReference type="InterPro" id="IPR039551">
    <property type="entry name" value="Cho/carn_acyl_trans"/>
</dbReference>
<evidence type="ECO:0000256" key="1">
    <source>
        <dbReference type="ARBA" id="ARBA00005232"/>
    </source>
</evidence>
<accession>A0A7M5V645</accession>
<evidence type="ECO:0000256" key="2">
    <source>
        <dbReference type="ARBA" id="ARBA00022679"/>
    </source>
</evidence>
<dbReference type="GeneID" id="136800929"/>
<feature type="active site" description="Proton acceptor" evidence="4">
    <location>
        <position position="379"/>
    </location>
</feature>
<dbReference type="InterPro" id="IPR042231">
    <property type="entry name" value="Cho/carn_acyl_trans_2"/>
</dbReference>
<dbReference type="PANTHER" id="PTHR22589">
    <property type="entry name" value="CARNITINE O-ACYLTRANSFERASE"/>
    <property type="match status" value="1"/>
</dbReference>
<evidence type="ECO:0000259" key="5">
    <source>
        <dbReference type="Pfam" id="PF00755"/>
    </source>
</evidence>
<sequence length="660" mass="73920">MFKLKGSTQLILNSTKNVKAAVNHHNRVTTTALRWAHSDSEYLQNSKIPTMHFQKSLPRLAIPKLEDTMTRYMESQKPLLNQDEFAKTQKIADDFMKGDGKALHDELVAMDKQNKHTSYISGPWFDMYLKYRDSIVLNHNPFILTADDPHTTDQLTRATKLIHAALRFKKSLEAGNLEPDVYHLNPKKSDTDRFRTLCRMTPSALSWYTAYLQKAFPLDMSQYGRLFNSTRVPAPEKDILKTNKDGRHILVIRNGNIFTFDAIKADGSFLTRDEIHTNLNSIIEQSHTKADHPLAVLTSEHRDTWAAARSHLISNPNNAELLDKIDSAIFGIFLDDRVCNDENDATEMFLYGEGDSRWFDKSFHMALSSNARMAINFEHAWGDGVAVVRFLNEVCETSAKDTYTPAQSSDGAMSAQKLNFDLDESTKTSIKTAMDTFKDRTSKVGINAVRIEGFGKSFLKTKKMSPDAMMQLSFQLAHYRQHGKHAATYESCSTAAFKHGRTETMRPCTTATAAVCEAFEKGNNANVETMVGLLQETSNVHGELTKNAAMGQGFDRHLFAMRYISQQTGQSVPFFQDPAYANINHIILSTSTVFSPNIQMGGFAPVVPDGLGVGYMVNDDWVGCNASSYPGSPNAGEFVELVHQSILDIKAVLEGRNFKS</sequence>
<dbReference type="GO" id="GO:0004095">
    <property type="term" value="F:carnitine O-palmitoyltransferase activity"/>
    <property type="evidence" value="ECO:0007669"/>
    <property type="project" value="TreeGrafter"/>
</dbReference>
<reference evidence="6" key="1">
    <citation type="submission" date="2021-01" db="UniProtKB">
        <authorList>
            <consortium name="EnsemblMetazoa"/>
        </authorList>
    </citation>
    <scope>IDENTIFICATION</scope>
</reference>
<keyword evidence="2" id="KW-0808">Transferase</keyword>
<dbReference type="PANTHER" id="PTHR22589:SF16">
    <property type="entry name" value="CARNITINE O-PALMITOYLTRANSFERASE 2, MITOCHONDRIAL"/>
    <property type="match status" value="1"/>
</dbReference>
<dbReference type="GO" id="GO:0006635">
    <property type="term" value="P:fatty acid beta-oxidation"/>
    <property type="evidence" value="ECO:0007669"/>
    <property type="project" value="TreeGrafter"/>
</dbReference>